<dbReference type="SUPFAM" id="SSF52777">
    <property type="entry name" value="CoA-dependent acyltransferases"/>
    <property type="match status" value="1"/>
</dbReference>
<dbReference type="Gene3D" id="3.30.559.10">
    <property type="entry name" value="Chloramphenicol acetyltransferase-like domain"/>
    <property type="match status" value="2"/>
</dbReference>
<accession>A0A6A2ZSK0</accession>
<proteinExistence type="inferred from homology"/>
<name>A0A6A2ZSK0_HIBSY</name>
<reference evidence="2" key="1">
    <citation type="submission" date="2019-09" db="EMBL/GenBank/DDBJ databases">
        <title>Draft genome information of white flower Hibiscus syriacus.</title>
        <authorList>
            <person name="Kim Y.-M."/>
        </authorList>
    </citation>
    <scope>NUCLEOTIDE SEQUENCE [LARGE SCALE GENOMIC DNA]</scope>
    <source>
        <strain evidence="2">YM2019G1</strain>
    </source>
</reference>
<evidence type="ECO:0000313" key="3">
    <source>
        <dbReference type="Proteomes" id="UP000436088"/>
    </source>
</evidence>
<dbReference type="Proteomes" id="UP000436088">
    <property type="component" value="Unassembled WGS sequence"/>
</dbReference>
<comment type="caution">
    <text evidence="2">The sequence shown here is derived from an EMBL/GenBank/DDBJ whole genome shotgun (WGS) entry which is preliminary data.</text>
</comment>
<gene>
    <name evidence="2" type="ORF">F3Y22_tig00110763pilonHSYRG00007</name>
</gene>
<organism evidence="2 3">
    <name type="scientific">Hibiscus syriacus</name>
    <name type="common">Rose of Sharon</name>
    <dbReference type="NCBI Taxonomy" id="106335"/>
    <lineage>
        <taxon>Eukaryota</taxon>
        <taxon>Viridiplantae</taxon>
        <taxon>Streptophyta</taxon>
        <taxon>Embryophyta</taxon>
        <taxon>Tracheophyta</taxon>
        <taxon>Spermatophyta</taxon>
        <taxon>Magnoliopsida</taxon>
        <taxon>eudicotyledons</taxon>
        <taxon>Gunneridae</taxon>
        <taxon>Pentapetalae</taxon>
        <taxon>rosids</taxon>
        <taxon>malvids</taxon>
        <taxon>Malvales</taxon>
        <taxon>Malvaceae</taxon>
        <taxon>Malvoideae</taxon>
        <taxon>Hibiscus</taxon>
    </lineage>
</organism>
<dbReference type="Pfam" id="PF02458">
    <property type="entry name" value="Transferase"/>
    <property type="match status" value="1"/>
</dbReference>
<dbReference type="AlphaFoldDB" id="A0A6A2ZSK0"/>
<dbReference type="InterPro" id="IPR023213">
    <property type="entry name" value="CAT-like_dom_sf"/>
</dbReference>
<evidence type="ECO:0000256" key="1">
    <source>
        <dbReference type="ARBA" id="ARBA00009861"/>
    </source>
</evidence>
<sequence>MILDMDSDMIYDMDSDMILDLDSDLILDLDFDMIFDMNYALIFDISVYGRNMFYLGVLLKKNTWRLLDFVLRALLVGSSAVCLGPYWTQHTLGDATSVRHFINSWADTTRGLSPAVAPFINRTLLRARVPPMPKFHHVEYDPSPPLKTMVSHSDDLQPSIVSTFKLTVDQLNLLKSKAGANNGTKYSTFNILAAHIWRCVSKVRGLSDDQPTKIYIPVDGRSKLSPPLPAGYFGNAIFITALITQAGDLKTESFTDTIKRIHERLDQINEYLRSALHYTETLSDLSSLVRGSHTFRSPNLSINT</sequence>
<keyword evidence="3" id="KW-1185">Reference proteome</keyword>
<dbReference type="EMBL" id="VEPZ02001100">
    <property type="protein sequence ID" value="KAE8694914.1"/>
    <property type="molecule type" value="Genomic_DNA"/>
</dbReference>
<dbReference type="GO" id="GO:0016747">
    <property type="term" value="F:acyltransferase activity, transferring groups other than amino-acyl groups"/>
    <property type="evidence" value="ECO:0007669"/>
    <property type="project" value="TreeGrafter"/>
</dbReference>
<dbReference type="PANTHER" id="PTHR31642">
    <property type="entry name" value="TRICHOTHECENE 3-O-ACETYLTRANSFERASE"/>
    <property type="match status" value="1"/>
</dbReference>
<dbReference type="PANTHER" id="PTHR31642:SF196">
    <property type="entry name" value="SHIKIMATE O-HYDROXYCINNAMOYLTRANSFERASE-LIKE"/>
    <property type="match status" value="1"/>
</dbReference>
<comment type="similarity">
    <text evidence="1">Belongs to the plant acyltransferase family.</text>
</comment>
<evidence type="ECO:0000313" key="2">
    <source>
        <dbReference type="EMBL" id="KAE8694914.1"/>
    </source>
</evidence>
<protein>
    <submittedName>
        <fullName evidence="2">Hydroxycinnamoyl CoA shikimate/quinate hydroxycinnamoyltransferase</fullName>
    </submittedName>
</protein>
<dbReference type="InterPro" id="IPR050317">
    <property type="entry name" value="Plant_Fungal_Acyltransferase"/>
</dbReference>